<dbReference type="GO" id="GO:0003729">
    <property type="term" value="F:mRNA binding"/>
    <property type="evidence" value="ECO:0007669"/>
    <property type="project" value="TreeGrafter"/>
</dbReference>
<accession>A0A0C9W8K9</accession>
<dbReference type="HOGENOM" id="CLU_052367_2_2_1"/>
<feature type="domain" description="RRM" evidence="4">
    <location>
        <begin position="43"/>
        <end position="122"/>
    </location>
</feature>
<keyword evidence="6" id="KW-1185">Reference proteome</keyword>
<evidence type="ECO:0000256" key="2">
    <source>
        <dbReference type="PROSITE-ProRule" id="PRU00176"/>
    </source>
</evidence>
<sequence>MHGQSKPLARINSYHNSKRHLLGNQTGQAAPAWRDQKPKDQGSKILLSRLPPDVGETEVEELFKKTVGPLKEAFLIYNSQGRSKGMAVVVFQRAGDAAVARTKYDGKFIDGRRPIKIEIVVDSNNAVPTAPSSQTQPSLLNRLGNIVTVNAPPVISAPDHAPNGISAAKAQHAPRIAQNAPTAVVPRRRQKKGPRRVKKSIAQLDQEMEDYRSGADAFALNGK</sequence>
<name>A0A0C9W8K9_9AGAM</name>
<gene>
    <name evidence="5" type="ORF">HYDPIDRAFT_100831</name>
</gene>
<protein>
    <recommendedName>
        <fullName evidence="4">RRM domain-containing protein</fullName>
    </recommendedName>
</protein>
<dbReference type="GO" id="GO:0005634">
    <property type="term" value="C:nucleus"/>
    <property type="evidence" value="ECO:0007669"/>
    <property type="project" value="TreeGrafter"/>
</dbReference>
<proteinExistence type="predicted"/>
<dbReference type="EMBL" id="KN839889">
    <property type="protein sequence ID" value="KIJ59391.1"/>
    <property type="molecule type" value="Genomic_DNA"/>
</dbReference>
<keyword evidence="1 2" id="KW-0694">RNA-binding</keyword>
<dbReference type="PROSITE" id="PS50102">
    <property type="entry name" value="RRM"/>
    <property type="match status" value="1"/>
</dbReference>
<dbReference type="Gene3D" id="3.30.70.330">
    <property type="match status" value="1"/>
</dbReference>
<dbReference type="PANTHER" id="PTHR19965:SF35">
    <property type="entry name" value="RNA ANNEALING PROTEIN YRA1"/>
    <property type="match status" value="1"/>
</dbReference>
<evidence type="ECO:0000259" key="4">
    <source>
        <dbReference type="PROSITE" id="PS50102"/>
    </source>
</evidence>
<feature type="region of interest" description="Disordered" evidence="3">
    <location>
        <begin position="170"/>
        <end position="198"/>
    </location>
</feature>
<dbReference type="PANTHER" id="PTHR19965">
    <property type="entry name" value="RNA AND EXPORT FACTOR BINDING PROTEIN"/>
    <property type="match status" value="1"/>
</dbReference>
<dbReference type="InterPro" id="IPR012677">
    <property type="entry name" value="Nucleotide-bd_a/b_plait_sf"/>
</dbReference>
<dbReference type="AlphaFoldDB" id="A0A0C9W8K9"/>
<dbReference type="Proteomes" id="UP000053820">
    <property type="component" value="Unassembled WGS sequence"/>
</dbReference>
<feature type="compositionally biased region" description="Basic residues" evidence="3">
    <location>
        <begin position="186"/>
        <end position="198"/>
    </location>
</feature>
<dbReference type="SMART" id="SM00360">
    <property type="entry name" value="RRM"/>
    <property type="match status" value="1"/>
</dbReference>
<dbReference type="SUPFAM" id="SSF54928">
    <property type="entry name" value="RNA-binding domain, RBD"/>
    <property type="match status" value="1"/>
</dbReference>
<dbReference type="Pfam" id="PF00076">
    <property type="entry name" value="RRM_1"/>
    <property type="match status" value="1"/>
</dbReference>
<reference evidence="5 6" key="1">
    <citation type="submission" date="2014-04" db="EMBL/GenBank/DDBJ databases">
        <title>Evolutionary Origins and Diversification of the Mycorrhizal Mutualists.</title>
        <authorList>
            <consortium name="DOE Joint Genome Institute"/>
            <consortium name="Mycorrhizal Genomics Consortium"/>
            <person name="Kohler A."/>
            <person name="Kuo A."/>
            <person name="Nagy L.G."/>
            <person name="Floudas D."/>
            <person name="Copeland A."/>
            <person name="Barry K.W."/>
            <person name="Cichocki N."/>
            <person name="Veneault-Fourrey C."/>
            <person name="LaButti K."/>
            <person name="Lindquist E.A."/>
            <person name="Lipzen A."/>
            <person name="Lundell T."/>
            <person name="Morin E."/>
            <person name="Murat C."/>
            <person name="Riley R."/>
            <person name="Ohm R."/>
            <person name="Sun H."/>
            <person name="Tunlid A."/>
            <person name="Henrissat B."/>
            <person name="Grigoriev I.V."/>
            <person name="Hibbett D.S."/>
            <person name="Martin F."/>
        </authorList>
    </citation>
    <scope>NUCLEOTIDE SEQUENCE [LARGE SCALE GENOMIC DNA]</scope>
    <source>
        <strain evidence="5 6">MD-312</strain>
    </source>
</reference>
<dbReference type="InterPro" id="IPR000504">
    <property type="entry name" value="RRM_dom"/>
</dbReference>
<evidence type="ECO:0000256" key="3">
    <source>
        <dbReference type="SAM" id="MobiDB-lite"/>
    </source>
</evidence>
<dbReference type="InterPro" id="IPR051229">
    <property type="entry name" value="ALYREF_mRNA_export"/>
</dbReference>
<evidence type="ECO:0000313" key="5">
    <source>
        <dbReference type="EMBL" id="KIJ59391.1"/>
    </source>
</evidence>
<evidence type="ECO:0000313" key="6">
    <source>
        <dbReference type="Proteomes" id="UP000053820"/>
    </source>
</evidence>
<dbReference type="InterPro" id="IPR035979">
    <property type="entry name" value="RBD_domain_sf"/>
</dbReference>
<evidence type="ECO:0000256" key="1">
    <source>
        <dbReference type="ARBA" id="ARBA00022884"/>
    </source>
</evidence>
<dbReference type="OrthoDB" id="346839at2759"/>
<organism evidence="5 6">
    <name type="scientific">Hydnomerulius pinastri MD-312</name>
    <dbReference type="NCBI Taxonomy" id="994086"/>
    <lineage>
        <taxon>Eukaryota</taxon>
        <taxon>Fungi</taxon>
        <taxon>Dikarya</taxon>
        <taxon>Basidiomycota</taxon>
        <taxon>Agaricomycotina</taxon>
        <taxon>Agaricomycetes</taxon>
        <taxon>Agaricomycetidae</taxon>
        <taxon>Boletales</taxon>
        <taxon>Boletales incertae sedis</taxon>
        <taxon>Leucogyrophana</taxon>
    </lineage>
</organism>